<evidence type="ECO:0000259" key="4">
    <source>
        <dbReference type="PROSITE" id="PS51000"/>
    </source>
</evidence>
<dbReference type="PROSITE" id="PS00894">
    <property type="entry name" value="HTH_DEOR_1"/>
    <property type="match status" value="1"/>
</dbReference>
<dbReference type="InterPro" id="IPR050313">
    <property type="entry name" value="Carb_Metab_HTH_regulators"/>
</dbReference>
<dbReference type="InterPro" id="IPR037171">
    <property type="entry name" value="NagB/RpiA_transferase-like"/>
</dbReference>
<evidence type="ECO:0000256" key="1">
    <source>
        <dbReference type="ARBA" id="ARBA00023015"/>
    </source>
</evidence>
<keyword evidence="2" id="KW-0238">DNA-binding</keyword>
<dbReference type="InterPro" id="IPR018356">
    <property type="entry name" value="Tscrpt_reg_HTH_DeoR_CS"/>
</dbReference>
<organism evidence="5 6">
    <name type="scientific">Acholeplasma brassicae</name>
    <dbReference type="NCBI Taxonomy" id="61635"/>
    <lineage>
        <taxon>Bacteria</taxon>
        <taxon>Bacillati</taxon>
        <taxon>Mycoplasmatota</taxon>
        <taxon>Mollicutes</taxon>
        <taxon>Acholeplasmatales</taxon>
        <taxon>Acholeplasmataceae</taxon>
        <taxon>Acholeplasma</taxon>
    </lineage>
</organism>
<dbReference type="SUPFAM" id="SSF46785">
    <property type="entry name" value="Winged helix' DNA-binding domain"/>
    <property type="match status" value="1"/>
</dbReference>
<protein>
    <submittedName>
        <fullName evidence="5">Transcription regulator of sugar metabolism</fullName>
    </submittedName>
</protein>
<gene>
    <name evidence="5" type="primary">glpR</name>
    <name evidence="5" type="ORF">BN85300900</name>
</gene>
<dbReference type="GO" id="GO:0003700">
    <property type="term" value="F:DNA-binding transcription factor activity"/>
    <property type="evidence" value="ECO:0007669"/>
    <property type="project" value="InterPro"/>
</dbReference>
<dbReference type="RefSeq" id="WP_030003980.1">
    <property type="nucleotide sequence ID" value="NC_022549.1"/>
</dbReference>
<keyword evidence="3" id="KW-0804">Transcription</keyword>
<dbReference type="InterPro" id="IPR001034">
    <property type="entry name" value="DeoR_HTH"/>
</dbReference>
<dbReference type="PANTHER" id="PTHR30363">
    <property type="entry name" value="HTH-TYPE TRANSCRIPTIONAL REGULATOR SRLR-RELATED"/>
    <property type="match status" value="1"/>
</dbReference>
<dbReference type="KEGG" id="abra:BN85300900"/>
<dbReference type="PANTHER" id="PTHR30363:SF44">
    <property type="entry name" value="AGA OPERON TRANSCRIPTIONAL REPRESSOR-RELATED"/>
    <property type="match status" value="1"/>
</dbReference>
<keyword evidence="1" id="KW-0805">Transcription regulation</keyword>
<accession>U4KM82</accession>
<feature type="domain" description="HTH deoR-type" evidence="4">
    <location>
        <begin position="3"/>
        <end position="58"/>
    </location>
</feature>
<dbReference type="AlphaFoldDB" id="U4KM82"/>
<dbReference type="InterPro" id="IPR014036">
    <property type="entry name" value="DeoR-like_C"/>
</dbReference>
<proteinExistence type="predicted"/>
<dbReference type="STRING" id="61635.BN85300900"/>
<dbReference type="SMART" id="SM01134">
    <property type="entry name" value="DeoRC"/>
    <property type="match status" value="1"/>
</dbReference>
<dbReference type="GO" id="GO:0003677">
    <property type="term" value="F:DNA binding"/>
    <property type="evidence" value="ECO:0007669"/>
    <property type="project" value="UniProtKB-KW"/>
</dbReference>
<evidence type="ECO:0000256" key="3">
    <source>
        <dbReference type="ARBA" id="ARBA00023163"/>
    </source>
</evidence>
<dbReference type="PRINTS" id="PR00037">
    <property type="entry name" value="HTHLACR"/>
</dbReference>
<dbReference type="Gene3D" id="3.40.50.1360">
    <property type="match status" value="1"/>
</dbReference>
<evidence type="ECO:0000313" key="5">
    <source>
        <dbReference type="EMBL" id="CCV65111.1"/>
    </source>
</evidence>
<dbReference type="Proteomes" id="UP000032737">
    <property type="component" value="Chromosome"/>
</dbReference>
<evidence type="ECO:0000256" key="2">
    <source>
        <dbReference type="ARBA" id="ARBA00023125"/>
    </source>
</evidence>
<reference evidence="5 6" key="1">
    <citation type="journal article" date="2013" name="J. Mol. Microbiol. Biotechnol.">
        <title>Analysis of the Complete Genomes of Acholeplasma brassicae , A. palmae and A. laidlawii and Their Comparison to the Obligate Parasites from ' Candidatus Phytoplasma'.</title>
        <authorList>
            <person name="Kube M."/>
            <person name="Siewert C."/>
            <person name="Migdoll A.M."/>
            <person name="Duduk B."/>
            <person name="Holz S."/>
            <person name="Rabus R."/>
            <person name="Seemuller E."/>
            <person name="Mitrovic J."/>
            <person name="Muller I."/>
            <person name="Buttner C."/>
            <person name="Reinhardt R."/>
        </authorList>
    </citation>
    <scope>NUCLEOTIDE SEQUENCE [LARGE SCALE GENOMIC DNA]</scope>
    <source>
        <strain evidence="6">0502</strain>
    </source>
</reference>
<dbReference type="Pfam" id="PF08220">
    <property type="entry name" value="HTH_DeoR"/>
    <property type="match status" value="1"/>
</dbReference>
<keyword evidence="6" id="KW-1185">Reference proteome</keyword>
<dbReference type="OrthoDB" id="9797223at2"/>
<dbReference type="HOGENOM" id="CLU_060699_1_3_14"/>
<sequence length="253" mass="28717">MDIKERQKRILEIINTKKTVTNKELLHLLFISEATLRRDLTELDQKGLIERTHGGASMIESSNMESSILIRSQKNVKEKKVIAQRCLDFIKNNDAIFIDSSSTVGYMLPLLSNLKDLTFITNGINNALVLSNSLLKFSLHITPGVYNANTSSVLGIDTIDYIKNYHCNISIFSCGGISEYGITEANHEQSTIKREMLKRSKIHILLADHTKFNKIFMSQTCDFDQIDILITDQMPTKEYITLLEQNDCQLVIA</sequence>
<dbReference type="InterPro" id="IPR036390">
    <property type="entry name" value="WH_DNA-bd_sf"/>
</dbReference>
<name>U4KM82_9MOLU</name>
<dbReference type="InterPro" id="IPR036388">
    <property type="entry name" value="WH-like_DNA-bd_sf"/>
</dbReference>
<dbReference type="SUPFAM" id="SSF100950">
    <property type="entry name" value="NagB/RpiA/CoA transferase-like"/>
    <property type="match status" value="1"/>
</dbReference>
<dbReference type="Pfam" id="PF00455">
    <property type="entry name" value="DeoRC"/>
    <property type="match status" value="1"/>
</dbReference>
<evidence type="ECO:0000313" key="6">
    <source>
        <dbReference type="Proteomes" id="UP000032737"/>
    </source>
</evidence>
<dbReference type="PROSITE" id="PS51000">
    <property type="entry name" value="HTH_DEOR_2"/>
    <property type="match status" value="1"/>
</dbReference>
<dbReference type="Gene3D" id="1.10.10.10">
    <property type="entry name" value="Winged helix-like DNA-binding domain superfamily/Winged helix DNA-binding domain"/>
    <property type="match status" value="1"/>
</dbReference>
<dbReference type="EMBL" id="FO681348">
    <property type="protein sequence ID" value="CCV65111.1"/>
    <property type="molecule type" value="Genomic_DNA"/>
</dbReference>
<dbReference type="SMART" id="SM00420">
    <property type="entry name" value="HTH_DEOR"/>
    <property type="match status" value="1"/>
</dbReference>